<dbReference type="AlphaFoldDB" id="A0A073JQL0"/>
<gene>
    <name evidence="1" type="ORF">LR3_08865</name>
</gene>
<protein>
    <submittedName>
        <fullName evidence="1">Uncharacterized protein</fullName>
    </submittedName>
</protein>
<sequence>MEIVKLDTIIKELWNISSLENRDDNIIWTAYYIFENKYMNDGYDEQYYYLMRLMQRLLKCPDGLYEGYILYVISSIDKSNVSKYREYIANLDDETRVGLEKYINNEMN</sequence>
<proteinExistence type="predicted"/>
<organism evidence="1 2">
    <name type="scientific">Limosilactobacillus reuteri</name>
    <name type="common">Lactobacillus reuteri</name>
    <dbReference type="NCBI Taxonomy" id="1598"/>
    <lineage>
        <taxon>Bacteria</taxon>
        <taxon>Bacillati</taxon>
        <taxon>Bacillota</taxon>
        <taxon>Bacilli</taxon>
        <taxon>Lactobacillales</taxon>
        <taxon>Lactobacillaceae</taxon>
        <taxon>Limosilactobacillus</taxon>
    </lineage>
</organism>
<reference evidence="1 2" key="1">
    <citation type="submission" date="2014-06" db="EMBL/GenBank/DDBJ databases">
        <title>Genetic determinant of reutericyclin biosynthesis of Lactobacillus reuteri.</title>
        <authorList>
            <person name="Lin X."/>
            <person name="Duar R."/>
            <person name="Walter J."/>
            <person name="Gaenzle M."/>
        </authorList>
    </citation>
    <scope>NUCLEOTIDE SEQUENCE [LARGE SCALE GENOMIC DNA]</scope>
    <source>
        <strain evidence="1 2">LTH2584</strain>
    </source>
</reference>
<evidence type="ECO:0000313" key="2">
    <source>
        <dbReference type="Proteomes" id="UP000027731"/>
    </source>
</evidence>
<dbReference type="Proteomes" id="UP000027731">
    <property type="component" value="Unassembled WGS sequence"/>
</dbReference>
<name>A0A073JQL0_LIMRT</name>
<dbReference type="EMBL" id="JOSX01000010">
    <property type="protein sequence ID" value="KEK16153.1"/>
    <property type="molecule type" value="Genomic_DNA"/>
</dbReference>
<accession>A0A073JQL0</accession>
<dbReference type="PATRIC" id="fig|1598.90.peg.571"/>
<comment type="caution">
    <text evidence="1">The sequence shown here is derived from an EMBL/GenBank/DDBJ whole genome shotgun (WGS) entry which is preliminary data.</text>
</comment>
<evidence type="ECO:0000313" key="1">
    <source>
        <dbReference type="EMBL" id="KEK16153.1"/>
    </source>
</evidence>